<reference evidence="1" key="2">
    <citation type="journal article" date="2015" name="Fish Shellfish Immunol.">
        <title>Early steps in the European eel (Anguilla anguilla)-Vibrio vulnificus interaction in the gills: Role of the RtxA13 toxin.</title>
        <authorList>
            <person name="Callol A."/>
            <person name="Pajuelo D."/>
            <person name="Ebbesson L."/>
            <person name="Teles M."/>
            <person name="MacKenzie S."/>
            <person name="Amaro C."/>
        </authorList>
    </citation>
    <scope>NUCLEOTIDE SEQUENCE</scope>
</reference>
<organism evidence="1">
    <name type="scientific">Anguilla anguilla</name>
    <name type="common">European freshwater eel</name>
    <name type="synonym">Muraena anguilla</name>
    <dbReference type="NCBI Taxonomy" id="7936"/>
    <lineage>
        <taxon>Eukaryota</taxon>
        <taxon>Metazoa</taxon>
        <taxon>Chordata</taxon>
        <taxon>Craniata</taxon>
        <taxon>Vertebrata</taxon>
        <taxon>Euteleostomi</taxon>
        <taxon>Actinopterygii</taxon>
        <taxon>Neopterygii</taxon>
        <taxon>Teleostei</taxon>
        <taxon>Anguilliformes</taxon>
        <taxon>Anguillidae</taxon>
        <taxon>Anguilla</taxon>
    </lineage>
</organism>
<dbReference type="EMBL" id="GBXM01089598">
    <property type="protein sequence ID" value="JAH18979.1"/>
    <property type="molecule type" value="Transcribed_RNA"/>
</dbReference>
<proteinExistence type="predicted"/>
<name>A0A0E9QQ97_ANGAN</name>
<sequence length="17" mass="2036">MYMFKILRLLAINPVNV</sequence>
<dbReference type="AlphaFoldDB" id="A0A0E9QQ97"/>
<protein>
    <submittedName>
        <fullName evidence="1">Uncharacterized protein</fullName>
    </submittedName>
</protein>
<reference evidence="1" key="1">
    <citation type="submission" date="2014-11" db="EMBL/GenBank/DDBJ databases">
        <authorList>
            <person name="Amaro Gonzalez C."/>
        </authorList>
    </citation>
    <scope>NUCLEOTIDE SEQUENCE</scope>
</reference>
<evidence type="ECO:0000313" key="1">
    <source>
        <dbReference type="EMBL" id="JAH18979.1"/>
    </source>
</evidence>
<accession>A0A0E9QQ97</accession>